<sequence length="87" mass="9631">MFPMELKLASFKAEAIFSSSRKKVKTIILSACRGAEASSSDAHISGRQGEKGKDRFETKLEPNTIVEYMIESEEIRNFVSTSSRPSG</sequence>
<accession>A0A6V7KPT3</accession>
<dbReference type="EMBL" id="CADCXW020000216">
    <property type="protein sequence ID" value="CAD1565659.1"/>
    <property type="molecule type" value="Genomic_DNA"/>
</dbReference>
<evidence type="ECO:0000313" key="1">
    <source>
        <dbReference type="EMBL" id="CAD1565659.1"/>
    </source>
</evidence>
<reference evidence="1" key="1">
    <citation type="submission" date="2020-07" db="EMBL/GenBank/DDBJ databases">
        <authorList>
            <person name="Ferguson B K."/>
        </authorList>
    </citation>
    <scope>NUCLEOTIDE SEQUENCE</scope>
    <source>
        <strain evidence="1">L06</strain>
    </source>
</reference>
<gene>
    <name evidence="1" type="ORF">BBRV_LOCUS84400</name>
</gene>
<organism evidence="1">
    <name type="scientific">Bracon brevicornis</name>
    <dbReference type="NCBI Taxonomy" id="1563983"/>
    <lineage>
        <taxon>Eukaryota</taxon>
        <taxon>Metazoa</taxon>
        <taxon>Ecdysozoa</taxon>
        <taxon>Arthropoda</taxon>
        <taxon>Hexapoda</taxon>
        <taxon>Insecta</taxon>
        <taxon>Pterygota</taxon>
        <taxon>Neoptera</taxon>
        <taxon>Endopterygota</taxon>
        <taxon>Hymenoptera</taxon>
        <taxon>Apocrita</taxon>
        <taxon>Ichneumonoidea</taxon>
        <taxon>Braconidae</taxon>
        <taxon>Braconinae</taxon>
        <taxon>Bracon</taxon>
    </lineage>
</organism>
<name>A0A6V7KPT3_9HYME</name>
<protein>
    <submittedName>
        <fullName evidence="1">Uncharacterized protein</fullName>
    </submittedName>
</protein>
<proteinExistence type="predicted"/>
<dbReference type="AlphaFoldDB" id="A0A6V7KPT3"/>